<dbReference type="InterPro" id="IPR029033">
    <property type="entry name" value="His_PPase_superfam"/>
</dbReference>
<dbReference type="Gene3D" id="3.40.50.1240">
    <property type="entry name" value="Phosphoglycerate mutase-like"/>
    <property type="match status" value="1"/>
</dbReference>
<evidence type="ECO:0000256" key="1">
    <source>
        <dbReference type="ARBA" id="ARBA00022801"/>
    </source>
</evidence>
<dbReference type="SUPFAM" id="SSF53254">
    <property type="entry name" value="Phosphoglycerate mutase-like"/>
    <property type="match status" value="1"/>
</dbReference>
<dbReference type="CDD" id="cd07067">
    <property type="entry name" value="HP_PGM_like"/>
    <property type="match status" value="1"/>
</dbReference>
<dbReference type="InterPro" id="IPR013078">
    <property type="entry name" value="His_Pase_superF_clade-1"/>
</dbReference>
<gene>
    <name evidence="2" type="ORF">A3B31_02110</name>
</gene>
<dbReference type="SMART" id="SM00855">
    <property type="entry name" value="PGAM"/>
    <property type="match status" value="1"/>
</dbReference>
<dbReference type="Pfam" id="PF00300">
    <property type="entry name" value="His_Phos_1"/>
    <property type="match status" value="1"/>
</dbReference>
<dbReference type="EMBL" id="MHKN01000042">
    <property type="protein sequence ID" value="OGY91457.1"/>
    <property type="molecule type" value="Genomic_DNA"/>
</dbReference>
<reference evidence="2 3" key="1">
    <citation type="journal article" date="2016" name="Nat. Commun.">
        <title>Thousands of microbial genomes shed light on interconnected biogeochemical processes in an aquifer system.</title>
        <authorList>
            <person name="Anantharaman K."/>
            <person name="Brown C.T."/>
            <person name="Hug L.A."/>
            <person name="Sharon I."/>
            <person name="Castelle C.J."/>
            <person name="Probst A.J."/>
            <person name="Thomas B.C."/>
            <person name="Singh A."/>
            <person name="Wilkins M.J."/>
            <person name="Karaoz U."/>
            <person name="Brodie E.L."/>
            <person name="Williams K.H."/>
            <person name="Hubbard S.S."/>
            <person name="Banfield J.F."/>
        </authorList>
    </citation>
    <scope>NUCLEOTIDE SEQUENCE [LARGE SCALE GENOMIC DNA]</scope>
</reference>
<sequence length="195" mass="22479">MKHFYLVRHTEFENPDEILHGRLPLRLSEKGREQALQIAKKLKRKKVARIYSSPVVRCRETSQILGKELGVPIVYDQRLLEVLTVMQGMKLTEYAKVSHRVYSIATELGGETMIDIQLRMMDFFFEKVKKETDNIVICSHGDPLYLLYLGLVRKDLPEEPSGFDDSEYPSKGSTREVKILDDHSLKIGALTRLSK</sequence>
<dbReference type="GO" id="GO:0005829">
    <property type="term" value="C:cytosol"/>
    <property type="evidence" value="ECO:0007669"/>
    <property type="project" value="TreeGrafter"/>
</dbReference>
<evidence type="ECO:0008006" key="4">
    <source>
        <dbReference type="Google" id="ProtNLM"/>
    </source>
</evidence>
<dbReference type="GO" id="GO:0045820">
    <property type="term" value="P:negative regulation of glycolytic process"/>
    <property type="evidence" value="ECO:0007669"/>
    <property type="project" value="TreeGrafter"/>
</dbReference>
<proteinExistence type="predicted"/>
<name>A0A1G2BT96_9BACT</name>
<dbReference type="GO" id="GO:0004331">
    <property type="term" value="F:fructose-2,6-bisphosphate 2-phosphatase activity"/>
    <property type="evidence" value="ECO:0007669"/>
    <property type="project" value="TreeGrafter"/>
</dbReference>
<keyword evidence="1" id="KW-0378">Hydrolase</keyword>
<comment type="caution">
    <text evidence="2">The sequence shown here is derived from an EMBL/GenBank/DDBJ whole genome shotgun (WGS) entry which is preliminary data.</text>
</comment>
<dbReference type="AlphaFoldDB" id="A0A1G2BT96"/>
<dbReference type="Proteomes" id="UP000177349">
    <property type="component" value="Unassembled WGS sequence"/>
</dbReference>
<accession>A0A1G2BT96</accession>
<organism evidence="2 3">
    <name type="scientific">Candidatus Komeilibacteria bacterium RIFCSPLOWO2_01_FULL_53_11</name>
    <dbReference type="NCBI Taxonomy" id="1798552"/>
    <lineage>
        <taxon>Bacteria</taxon>
        <taxon>Candidatus Komeiliibacteriota</taxon>
    </lineage>
</organism>
<dbReference type="PANTHER" id="PTHR46517:SF1">
    <property type="entry name" value="FRUCTOSE-2,6-BISPHOSPHATASE TIGAR"/>
    <property type="match status" value="1"/>
</dbReference>
<dbReference type="InterPro" id="IPR051695">
    <property type="entry name" value="Phosphoglycerate_Mutase"/>
</dbReference>
<protein>
    <recommendedName>
        <fullName evidence="4">Phosphoglycerate mutase</fullName>
    </recommendedName>
</protein>
<dbReference type="GO" id="GO:0043456">
    <property type="term" value="P:regulation of pentose-phosphate shunt"/>
    <property type="evidence" value="ECO:0007669"/>
    <property type="project" value="TreeGrafter"/>
</dbReference>
<evidence type="ECO:0000313" key="3">
    <source>
        <dbReference type="Proteomes" id="UP000177349"/>
    </source>
</evidence>
<dbReference type="PANTHER" id="PTHR46517">
    <property type="entry name" value="FRUCTOSE-2,6-BISPHOSPHATASE TIGAR"/>
    <property type="match status" value="1"/>
</dbReference>
<evidence type="ECO:0000313" key="2">
    <source>
        <dbReference type="EMBL" id="OGY91457.1"/>
    </source>
</evidence>